<evidence type="ECO:0000313" key="4">
    <source>
        <dbReference type="Proteomes" id="UP001596024"/>
    </source>
</evidence>
<dbReference type="InterPro" id="IPR042095">
    <property type="entry name" value="SUMF_sf"/>
</dbReference>
<feature type="region of interest" description="Disordered" evidence="1">
    <location>
        <begin position="934"/>
        <end position="960"/>
    </location>
</feature>
<feature type="region of interest" description="Disordered" evidence="1">
    <location>
        <begin position="1014"/>
        <end position="1038"/>
    </location>
</feature>
<gene>
    <name evidence="3" type="ORF">ACFPB0_13535</name>
</gene>
<dbReference type="RefSeq" id="WP_371392631.1">
    <property type="nucleotide sequence ID" value="NZ_CP163421.1"/>
</dbReference>
<evidence type="ECO:0000259" key="2">
    <source>
        <dbReference type="Pfam" id="PF03781"/>
    </source>
</evidence>
<protein>
    <submittedName>
        <fullName evidence="3">NACHT domain-containing NTPase</fullName>
    </submittedName>
</protein>
<dbReference type="EMBL" id="JBHSGQ010000009">
    <property type="protein sequence ID" value="MFC4726315.1"/>
    <property type="molecule type" value="Genomic_DNA"/>
</dbReference>
<comment type="caution">
    <text evidence="3">The sequence shown here is derived from an EMBL/GenBank/DDBJ whole genome shotgun (WGS) entry which is preliminary data.</text>
</comment>
<accession>A0ABV9NF32</accession>
<dbReference type="SUPFAM" id="SSF52540">
    <property type="entry name" value="P-loop containing nucleoside triphosphate hydrolases"/>
    <property type="match status" value="1"/>
</dbReference>
<dbReference type="Gene3D" id="3.90.1580.10">
    <property type="entry name" value="paralog of FGE (formylglycine-generating enzyme)"/>
    <property type="match status" value="1"/>
</dbReference>
<evidence type="ECO:0000313" key="3">
    <source>
        <dbReference type="EMBL" id="MFC4726315.1"/>
    </source>
</evidence>
<feature type="domain" description="Sulfatase-modifying factor enzyme-like" evidence="2">
    <location>
        <begin position="865"/>
        <end position="1048"/>
    </location>
</feature>
<reference evidence="4" key="1">
    <citation type="journal article" date="2019" name="Int. J. Syst. Evol. Microbiol.">
        <title>The Global Catalogue of Microorganisms (GCM) 10K type strain sequencing project: providing services to taxonomists for standard genome sequencing and annotation.</title>
        <authorList>
            <consortium name="The Broad Institute Genomics Platform"/>
            <consortium name="The Broad Institute Genome Sequencing Center for Infectious Disease"/>
            <person name="Wu L."/>
            <person name="Ma J."/>
        </authorList>
    </citation>
    <scope>NUCLEOTIDE SEQUENCE [LARGE SCALE GENOMIC DNA]</scope>
    <source>
        <strain evidence="4">CCUG 62981</strain>
    </source>
</reference>
<dbReference type="Gene3D" id="3.40.50.300">
    <property type="entry name" value="P-loop containing nucleotide triphosphate hydrolases"/>
    <property type="match status" value="1"/>
</dbReference>
<dbReference type="InterPro" id="IPR005532">
    <property type="entry name" value="SUMF_dom"/>
</dbReference>
<proteinExistence type="predicted"/>
<sequence length="1061" mass="117563">MTQTPDIFISIRKSTEPLAEAIGKELDKLCYVTAWMGKETGGPAGERYVNGGVDYEKEYEQLIDAAPLTLVLICSDTGLDPADGNSRCIQKDEIAYSVKRDLHRSRSQSPTHTLLVFAPGDFANSQEAANAHLNRHLTSIKNPEKLQQFRFSADPSEDKSELERLAGHIHDQYGQRLALGLTKQERAKRERAADRNRAAGPPVTDGEAESGPSPRHFEAWLTGRLAGGDNEAPDHGRQETEAFAYDPATFMSLAAEATASNNPTSVFDAIFERSPTPLLIKAPTGAGKTTTLATAAALAASQHRPEFETAFRNASQTHAKLLDQCGPLVRKRRFLPVTVSAAVLADKLRARNSYNEDHNASTVLREIEYLSKYNKWAFEQQMGGRPILLLLDGLDEAGEQHKQILKDLTANHTDDGDDDAEDSNNAPLRVVMTTRSSLPIENKENSLVVLNLQGPREDDIERFIGAYLSEHYSDGQAGRELVRKRLLKDAESMKARADTSEILRSPLLLNAYCWVRAREEQDGLAYSRAEFCRRLVDRMLQDAGIKVAGSDFPADSLVKLLRALAYGMILAGGTLTKNSAADILLDAASNDARAREAFSEGGPTITASDLLRQLRVQVGFVRSARVAGEVEIAPRLLADYLAAEHVYGDRGGSTASKIEKLLPKPNPERIADLEPLLGFWMSLPLNTIDALRGQEALEIPRALLERANQERGADNLSEAMAWFAAACRVRDYCVGTRFPVDEETKSHARELEQAAIDFYISVAPMLDESRKVKAIDALATMWLTDKPERTRERIHQLLDELTDRRPEWIDIGVESDCGGRLEVAARPVLVCDYEEYLVAPADKALVGWLDELARNVHSMQGKHVRRTFRRRRPPIEKWAMMSKRLAAPVSYLTWVEAVHYALWRDKKEGENICVRLPTESEWRRISQVCADNKRFPWRSDQPPGGGASPAPHRGLTLEGPVPPGVFPAPEGMPFDFGTNVAMWLIHGDGEAPDWPPPDTEPESVKHIGGRWNKALQESRASTSKTPSTPAALHPKPDDRFIGVGLRLVRIVRKNKESVDGA</sequence>
<dbReference type="Proteomes" id="UP001596024">
    <property type="component" value="Unassembled WGS sequence"/>
</dbReference>
<evidence type="ECO:0000256" key="1">
    <source>
        <dbReference type="SAM" id="MobiDB-lite"/>
    </source>
</evidence>
<dbReference type="InterPro" id="IPR016187">
    <property type="entry name" value="CTDL_fold"/>
</dbReference>
<dbReference type="Pfam" id="PF03781">
    <property type="entry name" value="FGE-sulfatase"/>
    <property type="match status" value="1"/>
</dbReference>
<feature type="compositionally biased region" description="Polar residues" evidence="1">
    <location>
        <begin position="1018"/>
        <end position="1028"/>
    </location>
</feature>
<organism evidence="3 4">
    <name type="scientific">Glycocaulis abyssi</name>
    <dbReference type="NCBI Taxonomy" id="1433403"/>
    <lineage>
        <taxon>Bacteria</taxon>
        <taxon>Pseudomonadati</taxon>
        <taxon>Pseudomonadota</taxon>
        <taxon>Alphaproteobacteria</taxon>
        <taxon>Maricaulales</taxon>
        <taxon>Maricaulaceae</taxon>
        <taxon>Glycocaulis</taxon>
    </lineage>
</organism>
<keyword evidence="4" id="KW-1185">Reference proteome</keyword>
<feature type="compositionally biased region" description="Basic and acidic residues" evidence="1">
    <location>
        <begin position="184"/>
        <end position="197"/>
    </location>
</feature>
<name>A0ABV9NF32_9PROT</name>
<dbReference type="SUPFAM" id="SSF56436">
    <property type="entry name" value="C-type lectin-like"/>
    <property type="match status" value="1"/>
</dbReference>
<feature type="region of interest" description="Disordered" evidence="1">
    <location>
        <begin position="184"/>
        <end position="213"/>
    </location>
</feature>
<dbReference type="InterPro" id="IPR027417">
    <property type="entry name" value="P-loop_NTPase"/>
</dbReference>